<dbReference type="CDD" id="cd00063">
    <property type="entry name" value="FN3"/>
    <property type="match status" value="1"/>
</dbReference>
<dbReference type="Gene3D" id="2.60.40.10">
    <property type="entry name" value="Immunoglobulins"/>
    <property type="match status" value="1"/>
</dbReference>
<feature type="region of interest" description="Disordered" evidence="1">
    <location>
        <begin position="661"/>
        <end position="702"/>
    </location>
</feature>
<feature type="domain" description="SLH" evidence="5">
    <location>
        <begin position="901"/>
        <end position="959"/>
    </location>
</feature>
<dbReference type="InterPro" id="IPR036116">
    <property type="entry name" value="FN3_sf"/>
</dbReference>
<feature type="chain" id="PRO_5039699987" evidence="2">
    <location>
        <begin position="27"/>
        <end position="1017"/>
    </location>
</feature>
<feature type="signal peptide" evidence="2">
    <location>
        <begin position="1"/>
        <end position="26"/>
    </location>
</feature>
<evidence type="ECO:0000313" key="7">
    <source>
        <dbReference type="Proteomes" id="UP000547209"/>
    </source>
</evidence>
<organism evidence="6 7">
    <name type="scientific">Cohnella nanjingensis</name>
    <dbReference type="NCBI Taxonomy" id="1387779"/>
    <lineage>
        <taxon>Bacteria</taxon>
        <taxon>Bacillati</taxon>
        <taxon>Bacillota</taxon>
        <taxon>Bacilli</taxon>
        <taxon>Bacillales</taxon>
        <taxon>Paenibacillaceae</taxon>
        <taxon>Cohnella</taxon>
    </lineage>
</organism>
<dbReference type="PROSITE" id="PS51272">
    <property type="entry name" value="SLH"/>
    <property type="match status" value="3"/>
</dbReference>
<dbReference type="Pfam" id="PF00395">
    <property type="entry name" value="SLH"/>
    <property type="match status" value="3"/>
</dbReference>
<dbReference type="InterPro" id="IPR025883">
    <property type="entry name" value="Cadherin-like_domain"/>
</dbReference>
<feature type="domain" description="Fibronectin type-III" evidence="3">
    <location>
        <begin position="262"/>
        <end position="358"/>
    </location>
</feature>
<dbReference type="Pfam" id="PF12733">
    <property type="entry name" value="Cadherin-like"/>
    <property type="match status" value="2"/>
</dbReference>
<dbReference type="InterPro" id="IPR001119">
    <property type="entry name" value="SLH_dom"/>
</dbReference>
<dbReference type="InterPro" id="IPR051465">
    <property type="entry name" value="Cell_Envelope_Struct_Comp"/>
</dbReference>
<dbReference type="PANTHER" id="PTHR43308:SF5">
    <property type="entry name" value="S-LAYER PROTEIN _ PEPTIDOGLYCAN ENDO-BETA-N-ACETYLGLUCOSAMINIDASE"/>
    <property type="match status" value="1"/>
</dbReference>
<dbReference type="PROSITE" id="PS50853">
    <property type="entry name" value="FN3"/>
    <property type="match status" value="1"/>
</dbReference>
<name>A0A7X0RR52_9BACL</name>
<dbReference type="EMBL" id="JACJVP010000025">
    <property type="protein sequence ID" value="MBB6672122.1"/>
    <property type="molecule type" value="Genomic_DNA"/>
</dbReference>
<dbReference type="InterPro" id="IPR003961">
    <property type="entry name" value="FN3_dom"/>
</dbReference>
<sequence length="1017" mass="109852">MWKRWKIACSLLLTLLLALNMAQLAAAEPTPGGNSVAGHLIAFEEGFNDLDDGCSKPIPLPEDFNFLFFGKKQTEFKVSSNGLLYLGAGMANDYSCLMYKNGNGDYYNRAFSDLADVSDFANPNIVAPFWDDLELTESSFVYYQVVGEKPNRRLIVQWTDIKPLGADALLGTFQAILQEGTNQIQFQYPNLADGELASGSEATIGIMSSNIGFTQYGYNEVKLSAGKAIRFTPKDANNDYALDDTVPLDNVLVIPSEEGPQKPGGLLATPDSYKSLTLSWAASPDANYYKVMLKPRNENSGWDSIRITKGEEDADVPTSIQLTMDDLDYGATYDWKVVAFNELGYTSSEIGQFTTAPGPAWLSRLDLTGAQLHHAFDPKLTELEGVSDLNADSFSISLTPAYPDAQVSIERWNEEDENFETVHTDKPISLVDGFNAFRIVVQLESDDEESYYQEYRLRILKPTLDEEPRLGNLHVSLGTLTPVFHPNQDTYYANLDFSEHDIEIKSVAANVYQTISVTGATYDEQTQSYWARDLPVGRTEVTLNVRSKDQDHNSSYTIYVNRGPVSTDADLSGLTLSQGSLSPSFAVGTHDYTSTVDYDVARLTVTPTAANGYATIAVNGQRVGNSQAGQEIALHVGTNEITIVVTAQDGQTTQTYNVLVNRKNQESQPGGGDTGGGDKPGGGGNGGGSDKTSPKPVSTTDGKLTLAAGAAGDTRLSDEIVVSIPEGATGQELKLTVQKLQDASNLLNHGEVLASPVFELLKNFTENFKKPVTLTFKFDASKIQKGQHAAIFYYDESKQVWVEVGGQVSGSTITAQVDHFTKFAVLATGQASEAGTDEPSYADIAGHWAQEQIKQAVKNGIVKGYTDGTFKPNATITRAEFAVMLANALKLDGEDTSLSSFKDESKIAAWAKTAVARSVKAGIITGYDDKSFRPAANISRAELAVMIARANGSAGTSATETSFADDAKIPAWAKGAVAAVHAAGIVKGREGNKFDPTATATRAEAVVMIMNMLQSKK</sequence>
<evidence type="ECO:0000256" key="2">
    <source>
        <dbReference type="SAM" id="SignalP"/>
    </source>
</evidence>
<evidence type="ECO:0000256" key="1">
    <source>
        <dbReference type="SAM" id="MobiDB-lite"/>
    </source>
</evidence>
<comment type="caution">
    <text evidence="6">The sequence shown here is derived from an EMBL/GenBank/DDBJ whole genome shotgun (WGS) entry which is preliminary data.</text>
</comment>
<evidence type="ECO:0000313" key="6">
    <source>
        <dbReference type="EMBL" id="MBB6672122.1"/>
    </source>
</evidence>
<feature type="compositionally biased region" description="Gly residues" evidence="1">
    <location>
        <begin position="669"/>
        <end position="689"/>
    </location>
</feature>
<dbReference type="Proteomes" id="UP000547209">
    <property type="component" value="Unassembled WGS sequence"/>
</dbReference>
<dbReference type="SUPFAM" id="SSF49265">
    <property type="entry name" value="Fibronectin type III"/>
    <property type="match status" value="1"/>
</dbReference>
<gene>
    <name evidence="6" type="ORF">H7C19_15690</name>
</gene>
<accession>A0A7X0RR52</accession>
<dbReference type="PROSITE" id="PS51145">
    <property type="entry name" value="ZU5"/>
    <property type="match status" value="1"/>
</dbReference>
<proteinExistence type="predicted"/>
<evidence type="ECO:0000259" key="3">
    <source>
        <dbReference type="PROSITE" id="PS50853"/>
    </source>
</evidence>
<protein>
    <submittedName>
        <fullName evidence="6">S-layer homology domain-containing protein</fullName>
    </submittedName>
</protein>
<keyword evidence="2" id="KW-0732">Signal</keyword>
<evidence type="ECO:0000259" key="5">
    <source>
        <dbReference type="PROSITE" id="PS51272"/>
    </source>
</evidence>
<dbReference type="AlphaFoldDB" id="A0A7X0RR52"/>
<feature type="domain" description="ZU5" evidence="4">
    <location>
        <begin position="698"/>
        <end position="829"/>
    </location>
</feature>
<evidence type="ECO:0000259" key="4">
    <source>
        <dbReference type="PROSITE" id="PS51145"/>
    </source>
</evidence>
<dbReference type="SMART" id="SM00060">
    <property type="entry name" value="FN3"/>
    <property type="match status" value="1"/>
</dbReference>
<reference evidence="6 7" key="1">
    <citation type="submission" date="2020-08" db="EMBL/GenBank/DDBJ databases">
        <title>Cohnella phylogeny.</title>
        <authorList>
            <person name="Dunlap C."/>
        </authorList>
    </citation>
    <scope>NUCLEOTIDE SEQUENCE [LARGE SCALE GENOMIC DNA]</scope>
    <source>
        <strain evidence="6 7">DSM 28246</strain>
    </source>
</reference>
<feature type="domain" description="SLH" evidence="5">
    <location>
        <begin position="960"/>
        <end position="1017"/>
    </location>
</feature>
<dbReference type="InterPro" id="IPR013783">
    <property type="entry name" value="Ig-like_fold"/>
</dbReference>
<dbReference type="Gene3D" id="2.60.220.30">
    <property type="match status" value="1"/>
</dbReference>
<dbReference type="InterPro" id="IPR000906">
    <property type="entry name" value="ZU5_dom"/>
</dbReference>
<feature type="domain" description="SLH" evidence="5">
    <location>
        <begin position="836"/>
        <end position="899"/>
    </location>
</feature>
<keyword evidence="7" id="KW-1185">Reference proteome</keyword>
<dbReference type="PANTHER" id="PTHR43308">
    <property type="entry name" value="OUTER MEMBRANE PROTEIN ALPHA-RELATED"/>
    <property type="match status" value="1"/>
</dbReference>